<accession>A0AAD7QA43</accession>
<organism evidence="2 3">
    <name type="scientific">Quillaja saponaria</name>
    <name type="common">Soap bark tree</name>
    <dbReference type="NCBI Taxonomy" id="32244"/>
    <lineage>
        <taxon>Eukaryota</taxon>
        <taxon>Viridiplantae</taxon>
        <taxon>Streptophyta</taxon>
        <taxon>Embryophyta</taxon>
        <taxon>Tracheophyta</taxon>
        <taxon>Spermatophyta</taxon>
        <taxon>Magnoliopsida</taxon>
        <taxon>eudicotyledons</taxon>
        <taxon>Gunneridae</taxon>
        <taxon>Pentapetalae</taxon>
        <taxon>rosids</taxon>
        <taxon>fabids</taxon>
        <taxon>Fabales</taxon>
        <taxon>Quillajaceae</taxon>
        <taxon>Quillaja</taxon>
    </lineage>
</organism>
<protein>
    <submittedName>
        <fullName evidence="2">Uncharacterized protein</fullName>
    </submittedName>
</protein>
<sequence>MHGVAHISGETNPNKLLTDVKKAGKHVQIIRANCRTKYNSNPGNGNTSDEIHGYGNGYEGSYHGKKEMDSYGYGYGSSSYDYNQAPSQPRLTYPKPHNHRKQLTLYKPRTERVRPPLRQGSPRLLSLEYGDPHHDPNYYSSRAIVPRYP</sequence>
<gene>
    <name evidence="2" type="ORF">O6P43_007288</name>
</gene>
<evidence type="ECO:0000313" key="3">
    <source>
        <dbReference type="Proteomes" id="UP001163823"/>
    </source>
</evidence>
<keyword evidence="3" id="KW-1185">Reference proteome</keyword>
<comment type="caution">
    <text evidence="2">The sequence shown here is derived from an EMBL/GenBank/DDBJ whole genome shotgun (WGS) entry which is preliminary data.</text>
</comment>
<dbReference type="AlphaFoldDB" id="A0AAD7QA43"/>
<reference evidence="2" key="1">
    <citation type="journal article" date="2023" name="Science">
        <title>Elucidation of the pathway for biosynthesis of saponin adjuvants from the soapbark tree.</title>
        <authorList>
            <person name="Reed J."/>
            <person name="Orme A."/>
            <person name="El-Demerdash A."/>
            <person name="Owen C."/>
            <person name="Martin L.B.B."/>
            <person name="Misra R.C."/>
            <person name="Kikuchi S."/>
            <person name="Rejzek M."/>
            <person name="Martin A.C."/>
            <person name="Harkess A."/>
            <person name="Leebens-Mack J."/>
            <person name="Louveau T."/>
            <person name="Stephenson M.J."/>
            <person name="Osbourn A."/>
        </authorList>
    </citation>
    <scope>NUCLEOTIDE SEQUENCE</scope>
    <source>
        <strain evidence="2">S10</strain>
    </source>
</reference>
<dbReference type="Proteomes" id="UP001163823">
    <property type="component" value="Chromosome 3"/>
</dbReference>
<proteinExistence type="predicted"/>
<evidence type="ECO:0000313" key="2">
    <source>
        <dbReference type="EMBL" id="KAJ7977703.1"/>
    </source>
</evidence>
<evidence type="ECO:0000256" key="1">
    <source>
        <dbReference type="SAM" id="MobiDB-lite"/>
    </source>
</evidence>
<name>A0AAD7QA43_QUISA</name>
<dbReference type="EMBL" id="JARAOO010000003">
    <property type="protein sequence ID" value="KAJ7977703.1"/>
    <property type="molecule type" value="Genomic_DNA"/>
</dbReference>
<dbReference type="KEGG" id="qsa:O6P43_007288"/>
<feature type="region of interest" description="Disordered" evidence="1">
    <location>
        <begin position="82"/>
        <end position="140"/>
    </location>
</feature>